<feature type="region of interest" description="Disordered" evidence="1">
    <location>
        <begin position="80"/>
        <end position="145"/>
    </location>
</feature>
<organism evidence="2 3">
    <name type="scientific">Chenopodium quinoa</name>
    <name type="common">Quinoa</name>
    <dbReference type="NCBI Taxonomy" id="63459"/>
    <lineage>
        <taxon>Eukaryota</taxon>
        <taxon>Viridiplantae</taxon>
        <taxon>Streptophyta</taxon>
        <taxon>Embryophyta</taxon>
        <taxon>Tracheophyta</taxon>
        <taxon>Spermatophyta</taxon>
        <taxon>Magnoliopsida</taxon>
        <taxon>eudicotyledons</taxon>
        <taxon>Gunneridae</taxon>
        <taxon>Pentapetalae</taxon>
        <taxon>Caryophyllales</taxon>
        <taxon>Chenopodiaceae</taxon>
        <taxon>Chenopodioideae</taxon>
        <taxon>Atripliceae</taxon>
        <taxon>Chenopodium</taxon>
    </lineage>
</organism>
<dbReference type="AlphaFoldDB" id="A0A803LUX7"/>
<dbReference type="EnsemblPlants" id="AUR62019021-RA">
    <property type="protein sequence ID" value="AUR62019021-RA:cds"/>
    <property type="gene ID" value="AUR62019021"/>
</dbReference>
<accession>A0A803LUX7</accession>
<keyword evidence="3" id="KW-1185">Reference proteome</keyword>
<reference evidence="2" key="2">
    <citation type="submission" date="2021-03" db="UniProtKB">
        <authorList>
            <consortium name="EnsemblPlants"/>
        </authorList>
    </citation>
    <scope>IDENTIFICATION</scope>
</reference>
<evidence type="ECO:0000256" key="1">
    <source>
        <dbReference type="SAM" id="MobiDB-lite"/>
    </source>
</evidence>
<dbReference type="Proteomes" id="UP000596660">
    <property type="component" value="Unplaced"/>
</dbReference>
<proteinExistence type="predicted"/>
<dbReference type="Gramene" id="AUR62019021-RA">
    <property type="protein sequence ID" value="AUR62019021-RA:cds"/>
    <property type="gene ID" value="AUR62019021"/>
</dbReference>
<reference evidence="2" key="1">
    <citation type="journal article" date="2017" name="Nature">
        <title>The genome of Chenopodium quinoa.</title>
        <authorList>
            <person name="Jarvis D.E."/>
            <person name="Ho Y.S."/>
            <person name="Lightfoot D.J."/>
            <person name="Schmoeckel S.M."/>
            <person name="Li B."/>
            <person name="Borm T.J.A."/>
            <person name="Ohyanagi H."/>
            <person name="Mineta K."/>
            <person name="Michell C.T."/>
            <person name="Saber N."/>
            <person name="Kharbatia N.M."/>
            <person name="Rupper R.R."/>
            <person name="Sharp A.R."/>
            <person name="Dally N."/>
            <person name="Boughton B.A."/>
            <person name="Woo Y.H."/>
            <person name="Gao G."/>
            <person name="Schijlen E.G.W.M."/>
            <person name="Guo X."/>
            <person name="Momin A.A."/>
            <person name="Negrao S."/>
            <person name="Al-Babili S."/>
            <person name="Gehring C."/>
            <person name="Roessner U."/>
            <person name="Jung C."/>
            <person name="Murphy K."/>
            <person name="Arold S.T."/>
            <person name="Gojobori T."/>
            <person name="van der Linden C.G."/>
            <person name="van Loo E.N."/>
            <person name="Jellen E.N."/>
            <person name="Maughan P.J."/>
            <person name="Tester M."/>
        </authorList>
    </citation>
    <scope>NUCLEOTIDE SEQUENCE [LARGE SCALE GENOMIC DNA]</scope>
    <source>
        <strain evidence="2">cv. PI 614886</strain>
    </source>
</reference>
<sequence length="302" mass="33975">MYNSGRDGLQIFDLTVKANKLMQGSDQIEQNRLYYFIAGLDDSLDKDRRDLLNMDPLPTVEEAYATIRLELSRRGIMKSCDKPLSEDSSSIGSGFATKGRTENPQFRKKKGDTKNRGIASLTTGGGNQTQDEKREGQSSALAATTTSGKIIGHGTEEDGLYYVNQMSQHGCAALVHGSVEQQLWTWHRRLGYGVNKKGYRCFDLVTTRLYTTMDYDFVETQYYYHHLRSQGESSVEDLSWLTYPEVDVPDQIEQVDKATGTTDNVVQSNTQSTQPDESTTTLFEDPPSYEVYVPLGYAIFLK</sequence>
<protein>
    <submittedName>
        <fullName evidence="2">Uncharacterized protein</fullName>
    </submittedName>
</protein>
<evidence type="ECO:0000313" key="2">
    <source>
        <dbReference type="EnsemblPlants" id="AUR62019021-RA:cds"/>
    </source>
</evidence>
<name>A0A803LUX7_CHEQI</name>
<evidence type="ECO:0000313" key="3">
    <source>
        <dbReference type="Proteomes" id="UP000596660"/>
    </source>
</evidence>
<feature type="region of interest" description="Disordered" evidence="1">
    <location>
        <begin position="259"/>
        <end position="282"/>
    </location>
</feature>